<reference evidence="2 3" key="1">
    <citation type="journal article" date="2018" name="Mol. Biol. Evol.">
        <title>Analysis of the draft genome of the red seaweed Gracilariopsis chorda provides insights into genome size evolution in Rhodophyta.</title>
        <authorList>
            <person name="Lee J."/>
            <person name="Yang E.C."/>
            <person name="Graf L."/>
            <person name="Yang J.H."/>
            <person name="Qiu H."/>
            <person name="Zel Zion U."/>
            <person name="Chan C.X."/>
            <person name="Stephens T.G."/>
            <person name="Weber A.P.M."/>
            <person name="Boo G.H."/>
            <person name="Boo S.M."/>
            <person name="Kim K.M."/>
            <person name="Shin Y."/>
            <person name="Jung M."/>
            <person name="Lee S.J."/>
            <person name="Yim H.S."/>
            <person name="Lee J.H."/>
            <person name="Bhattacharya D."/>
            <person name="Yoon H.S."/>
        </authorList>
    </citation>
    <scope>NUCLEOTIDE SEQUENCE [LARGE SCALE GENOMIC DNA]</scope>
    <source>
        <strain evidence="2 3">SKKU-2015</strain>
        <tissue evidence="2">Whole body</tissue>
    </source>
</reference>
<feature type="region of interest" description="Disordered" evidence="1">
    <location>
        <begin position="185"/>
        <end position="204"/>
    </location>
</feature>
<gene>
    <name evidence="2" type="ORF">BWQ96_02682</name>
</gene>
<feature type="compositionally biased region" description="Basic and acidic residues" evidence="1">
    <location>
        <begin position="31"/>
        <end position="42"/>
    </location>
</feature>
<sequence length="204" mass="22887">MVPEGRKFCTEELTSRTTLESQGRLVSIPLEPKRDKSEDRITPKRPGLHTPGRRPFANPLFVQRMSGSGHSSDSDSPPLRRITSAVSNPDDKGTKYLVRTPKVLDNDSDPAWLSKNVLRELSKEAHDGNRAPSPRPLDVVQLCVEHNKQLNVWEDFMALSNGIYESDVAPVSFRRTKTLSAPECMPKALKPQSSEELDYDDDSF</sequence>
<feature type="compositionally biased region" description="Acidic residues" evidence="1">
    <location>
        <begin position="195"/>
        <end position="204"/>
    </location>
</feature>
<name>A0A2V3IZH1_9FLOR</name>
<feature type="compositionally biased region" description="Basic and acidic residues" evidence="1">
    <location>
        <begin position="1"/>
        <end position="14"/>
    </location>
</feature>
<protein>
    <submittedName>
        <fullName evidence="2">Uncharacterized protein</fullName>
    </submittedName>
</protein>
<keyword evidence="3" id="KW-1185">Reference proteome</keyword>
<dbReference type="EMBL" id="NBIV01000023">
    <property type="protein sequence ID" value="PXF47538.1"/>
    <property type="molecule type" value="Genomic_DNA"/>
</dbReference>
<dbReference type="AlphaFoldDB" id="A0A2V3IZH1"/>
<feature type="compositionally biased region" description="Low complexity" evidence="1">
    <location>
        <begin position="66"/>
        <end position="76"/>
    </location>
</feature>
<proteinExistence type="predicted"/>
<feature type="region of interest" description="Disordered" evidence="1">
    <location>
        <begin position="1"/>
        <end position="96"/>
    </location>
</feature>
<evidence type="ECO:0000313" key="3">
    <source>
        <dbReference type="Proteomes" id="UP000247409"/>
    </source>
</evidence>
<evidence type="ECO:0000313" key="2">
    <source>
        <dbReference type="EMBL" id="PXF47538.1"/>
    </source>
</evidence>
<accession>A0A2V3IZH1</accession>
<organism evidence="2 3">
    <name type="scientific">Gracilariopsis chorda</name>
    <dbReference type="NCBI Taxonomy" id="448386"/>
    <lineage>
        <taxon>Eukaryota</taxon>
        <taxon>Rhodophyta</taxon>
        <taxon>Florideophyceae</taxon>
        <taxon>Rhodymeniophycidae</taxon>
        <taxon>Gracilariales</taxon>
        <taxon>Gracilariaceae</taxon>
        <taxon>Gracilariopsis</taxon>
    </lineage>
</organism>
<evidence type="ECO:0000256" key="1">
    <source>
        <dbReference type="SAM" id="MobiDB-lite"/>
    </source>
</evidence>
<comment type="caution">
    <text evidence="2">The sequence shown here is derived from an EMBL/GenBank/DDBJ whole genome shotgun (WGS) entry which is preliminary data.</text>
</comment>
<dbReference type="Proteomes" id="UP000247409">
    <property type="component" value="Unassembled WGS sequence"/>
</dbReference>